<comment type="caution">
    <text evidence="2">The sequence shown here is derived from an EMBL/GenBank/DDBJ whole genome shotgun (WGS) entry which is preliminary data.</text>
</comment>
<dbReference type="AlphaFoldDB" id="A0AAW2DRB7"/>
<proteinExistence type="predicted"/>
<reference evidence="2 3" key="1">
    <citation type="submission" date="2024-01" db="EMBL/GenBank/DDBJ databases">
        <title>A telomere-to-telomere, gap-free genome of sweet tea (Lithocarpus litseifolius).</title>
        <authorList>
            <person name="Zhou J."/>
        </authorList>
    </citation>
    <scope>NUCLEOTIDE SEQUENCE [LARGE SCALE GENOMIC DNA]</scope>
    <source>
        <strain evidence="2">Zhou-2022a</strain>
        <tissue evidence="2">Leaf</tissue>
    </source>
</reference>
<feature type="compositionally biased region" description="Low complexity" evidence="1">
    <location>
        <begin position="129"/>
        <end position="143"/>
    </location>
</feature>
<accession>A0AAW2DRB7</accession>
<protein>
    <submittedName>
        <fullName evidence="2">Uncharacterized protein</fullName>
    </submittedName>
</protein>
<evidence type="ECO:0000256" key="1">
    <source>
        <dbReference type="SAM" id="MobiDB-lite"/>
    </source>
</evidence>
<keyword evidence="3" id="KW-1185">Reference proteome</keyword>
<dbReference type="EMBL" id="JAZDWU010000002">
    <property type="protein sequence ID" value="KAL0012113.1"/>
    <property type="molecule type" value="Genomic_DNA"/>
</dbReference>
<dbReference type="Proteomes" id="UP001459277">
    <property type="component" value="Unassembled WGS sequence"/>
</dbReference>
<gene>
    <name evidence="2" type="ORF">SO802_007221</name>
</gene>
<evidence type="ECO:0000313" key="3">
    <source>
        <dbReference type="Proteomes" id="UP001459277"/>
    </source>
</evidence>
<evidence type="ECO:0000313" key="2">
    <source>
        <dbReference type="EMBL" id="KAL0012113.1"/>
    </source>
</evidence>
<organism evidence="2 3">
    <name type="scientific">Lithocarpus litseifolius</name>
    <dbReference type="NCBI Taxonomy" id="425828"/>
    <lineage>
        <taxon>Eukaryota</taxon>
        <taxon>Viridiplantae</taxon>
        <taxon>Streptophyta</taxon>
        <taxon>Embryophyta</taxon>
        <taxon>Tracheophyta</taxon>
        <taxon>Spermatophyta</taxon>
        <taxon>Magnoliopsida</taxon>
        <taxon>eudicotyledons</taxon>
        <taxon>Gunneridae</taxon>
        <taxon>Pentapetalae</taxon>
        <taxon>rosids</taxon>
        <taxon>fabids</taxon>
        <taxon>Fagales</taxon>
        <taxon>Fagaceae</taxon>
        <taxon>Lithocarpus</taxon>
    </lineage>
</organism>
<feature type="region of interest" description="Disordered" evidence="1">
    <location>
        <begin position="117"/>
        <end position="143"/>
    </location>
</feature>
<name>A0AAW2DRB7_9ROSI</name>
<sequence length="143" mass="15979">MLTYMTYPVILGEDKFLKLERTNLRTSRDWVGNRWVDIKPKPDILGYLSENVSPSLKFSMCFTSAEASECGGSALLEPKVFTTPKLEAVEEDKQASPNLAIPNGLLEKMKGVNFSKRSCSDYDDEDGDNNNNGDLDSSNQRCD</sequence>